<keyword evidence="2" id="KW-1185">Reference proteome</keyword>
<reference evidence="1" key="1">
    <citation type="journal article" date="2019" name="bioRxiv">
        <title>The Genome of the Zebra Mussel, Dreissena polymorpha: A Resource for Invasive Species Research.</title>
        <authorList>
            <person name="McCartney M.A."/>
            <person name="Auch B."/>
            <person name="Kono T."/>
            <person name="Mallez S."/>
            <person name="Zhang Y."/>
            <person name="Obille A."/>
            <person name="Becker A."/>
            <person name="Abrahante J.E."/>
            <person name="Garbe J."/>
            <person name="Badalamenti J.P."/>
            <person name="Herman A."/>
            <person name="Mangelson H."/>
            <person name="Liachko I."/>
            <person name="Sullivan S."/>
            <person name="Sone E.D."/>
            <person name="Koren S."/>
            <person name="Silverstein K.A.T."/>
            <person name="Beckman K.B."/>
            <person name="Gohl D.M."/>
        </authorList>
    </citation>
    <scope>NUCLEOTIDE SEQUENCE</scope>
    <source>
        <strain evidence="1">Duluth1</strain>
        <tissue evidence="1">Whole animal</tissue>
    </source>
</reference>
<dbReference type="EMBL" id="JAIWYP010000001">
    <property type="protein sequence ID" value="KAH3895393.1"/>
    <property type="molecule type" value="Genomic_DNA"/>
</dbReference>
<proteinExistence type="predicted"/>
<dbReference type="Proteomes" id="UP000828390">
    <property type="component" value="Unassembled WGS sequence"/>
</dbReference>
<organism evidence="1 2">
    <name type="scientific">Dreissena polymorpha</name>
    <name type="common">Zebra mussel</name>
    <name type="synonym">Mytilus polymorpha</name>
    <dbReference type="NCBI Taxonomy" id="45954"/>
    <lineage>
        <taxon>Eukaryota</taxon>
        <taxon>Metazoa</taxon>
        <taxon>Spiralia</taxon>
        <taxon>Lophotrochozoa</taxon>
        <taxon>Mollusca</taxon>
        <taxon>Bivalvia</taxon>
        <taxon>Autobranchia</taxon>
        <taxon>Heteroconchia</taxon>
        <taxon>Euheterodonta</taxon>
        <taxon>Imparidentia</taxon>
        <taxon>Neoheterodontei</taxon>
        <taxon>Myida</taxon>
        <taxon>Dreissenoidea</taxon>
        <taxon>Dreissenidae</taxon>
        <taxon>Dreissena</taxon>
    </lineage>
</organism>
<dbReference type="AlphaFoldDB" id="A0A9D4S9E8"/>
<accession>A0A9D4S9E8</accession>
<comment type="caution">
    <text evidence="1">The sequence shown here is derived from an EMBL/GenBank/DDBJ whole genome shotgun (WGS) entry which is preliminary data.</text>
</comment>
<sequence>MSHSTSLFVAILEFFANRKLNQFKNDNSSGEANYLLNWAIVASVQQHGASPQSFIEDGGGDYIR</sequence>
<reference evidence="1" key="2">
    <citation type="submission" date="2020-11" db="EMBL/GenBank/DDBJ databases">
        <authorList>
            <person name="McCartney M.A."/>
            <person name="Auch B."/>
            <person name="Kono T."/>
            <person name="Mallez S."/>
            <person name="Becker A."/>
            <person name="Gohl D.M."/>
            <person name="Silverstein K.A.T."/>
            <person name="Koren S."/>
            <person name="Bechman K.B."/>
            <person name="Herman A."/>
            <person name="Abrahante J.E."/>
            <person name="Garbe J."/>
        </authorList>
    </citation>
    <scope>NUCLEOTIDE SEQUENCE</scope>
    <source>
        <strain evidence="1">Duluth1</strain>
        <tissue evidence="1">Whole animal</tissue>
    </source>
</reference>
<name>A0A9D4S9E8_DREPO</name>
<evidence type="ECO:0000313" key="1">
    <source>
        <dbReference type="EMBL" id="KAH3895393.1"/>
    </source>
</evidence>
<evidence type="ECO:0000313" key="2">
    <source>
        <dbReference type="Proteomes" id="UP000828390"/>
    </source>
</evidence>
<gene>
    <name evidence="1" type="ORF">DPMN_019557</name>
</gene>
<protein>
    <submittedName>
        <fullName evidence="1">Uncharacterized protein</fullName>
    </submittedName>
</protein>